<comment type="subcellular location">
    <subcellularLocation>
        <location evidence="1">Nucleus</location>
    </subcellularLocation>
</comment>
<feature type="compositionally biased region" description="Basic and acidic residues" evidence="6">
    <location>
        <begin position="288"/>
        <end position="305"/>
    </location>
</feature>
<evidence type="ECO:0000256" key="6">
    <source>
        <dbReference type="SAM" id="MobiDB-lite"/>
    </source>
</evidence>
<dbReference type="Gene3D" id="1.20.5.170">
    <property type="match status" value="1"/>
</dbReference>
<keyword evidence="9" id="KW-1185">Reference proteome</keyword>
<organism evidence="8 9">
    <name type="scientific">Apiospora rasikravindrae</name>
    <dbReference type="NCBI Taxonomy" id="990691"/>
    <lineage>
        <taxon>Eukaryota</taxon>
        <taxon>Fungi</taxon>
        <taxon>Dikarya</taxon>
        <taxon>Ascomycota</taxon>
        <taxon>Pezizomycotina</taxon>
        <taxon>Sordariomycetes</taxon>
        <taxon>Xylariomycetidae</taxon>
        <taxon>Amphisphaeriales</taxon>
        <taxon>Apiosporaceae</taxon>
        <taxon>Apiospora</taxon>
    </lineage>
</organism>
<evidence type="ECO:0000256" key="1">
    <source>
        <dbReference type="ARBA" id="ARBA00004123"/>
    </source>
</evidence>
<evidence type="ECO:0000256" key="2">
    <source>
        <dbReference type="ARBA" id="ARBA00023015"/>
    </source>
</evidence>
<proteinExistence type="predicted"/>
<dbReference type="EMBL" id="JAQQWK010000006">
    <property type="protein sequence ID" value="KAK8038805.1"/>
    <property type="molecule type" value="Genomic_DNA"/>
</dbReference>
<dbReference type="InterPro" id="IPR046347">
    <property type="entry name" value="bZIP_sf"/>
</dbReference>
<sequence length="593" mass="65359">MSASSHSTSTSPSSSQPSAVVDPLDLLDFTDYDGLPDGNAYNSPSLTPETSSKQQFTARPSPISSTASTMSANQTMSGPSHQYDQYKQQTPFVPGALATTLAVNQSSAHVGYDLEYMSTQMNQTEDIFDFNSAPSQASLSSPEMDMDFEPSGDASFFFNESTVNPNAIAGHDAQPATVTSNVGRMYPGMHQQAAAMAKARAQQQRQQQIIQQQQRQQQNVKQQQQQQQQQQQRPKSAQPADPLVEQKITQLLNSMRAQSSGADGQGNSPHLNVPKLKKDEEDMDEDERLLNSEEGKKLSSKERRQLRNKVSARAFRSRRKEYISQLEAEIAGKVTENGELRSQNRALLEENRRLSDLTRMLLSSNAFSGFLDHLSTNPNASAPQQPQRVEQRVEETRQVPKDVNPYSAAQQQQQQVSMVMVPEQTMDFSMLNLNSGDAFNYQPQVFTVMETPELPEFDAAILAGKASDAEFESEKSKVEVSAIEAPALLESTKPELSEVPDTQVTSTENVIADLDGDIFDDDAAPAVSEAKDDSREHSLFGGIQTEKACPRFELVDAAEEADAISARALKRVQRMSASMEATMERLERLTVGL</sequence>
<feature type="compositionally biased region" description="Polar residues" evidence="6">
    <location>
        <begin position="40"/>
        <end position="83"/>
    </location>
</feature>
<dbReference type="InterPro" id="IPR051027">
    <property type="entry name" value="bZIP_transcription_factors"/>
</dbReference>
<evidence type="ECO:0000256" key="4">
    <source>
        <dbReference type="ARBA" id="ARBA00023242"/>
    </source>
</evidence>
<keyword evidence="4" id="KW-0539">Nucleus</keyword>
<dbReference type="PROSITE" id="PS50217">
    <property type="entry name" value="BZIP"/>
    <property type="match status" value="1"/>
</dbReference>
<protein>
    <recommendedName>
        <fullName evidence="7">BZIP domain-containing protein</fullName>
    </recommendedName>
</protein>
<dbReference type="SUPFAM" id="SSF57959">
    <property type="entry name" value="Leucine zipper domain"/>
    <property type="match status" value="1"/>
</dbReference>
<evidence type="ECO:0000313" key="9">
    <source>
        <dbReference type="Proteomes" id="UP001444661"/>
    </source>
</evidence>
<feature type="coiled-coil region" evidence="5">
    <location>
        <begin position="196"/>
        <end position="233"/>
    </location>
</feature>
<evidence type="ECO:0000259" key="7">
    <source>
        <dbReference type="PROSITE" id="PS50217"/>
    </source>
</evidence>
<dbReference type="Proteomes" id="UP001444661">
    <property type="component" value="Unassembled WGS sequence"/>
</dbReference>
<evidence type="ECO:0000256" key="5">
    <source>
        <dbReference type="SAM" id="Coils"/>
    </source>
</evidence>
<feature type="domain" description="BZIP" evidence="7">
    <location>
        <begin position="298"/>
        <end position="361"/>
    </location>
</feature>
<reference evidence="8 9" key="1">
    <citation type="submission" date="2023-01" db="EMBL/GenBank/DDBJ databases">
        <title>Analysis of 21 Apiospora genomes using comparative genomics revels a genus with tremendous synthesis potential of carbohydrate active enzymes and secondary metabolites.</title>
        <authorList>
            <person name="Sorensen T."/>
        </authorList>
    </citation>
    <scope>NUCLEOTIDE SEQUENCE [LARGE SCALE GENOMIC DNA]</scope>
    <source>
        <strain evidence="8 9">CBS 33761</strain>
    </source>
</reference>
<comment type="caution">
    <text evidence="8">The sequence shown here is derived from an EMBL/GenBank/DDBJ whole genome shotgun (WGS) entry which is preliminary data.</text>
</comment>
<evidence type="ECO:0000313" key="8">
    <source>
        <dbReference type="EMBL" id="KAK8038805.1"/>
    </source>
</evidence>
<keyword evidence="3" id="KW-0804">Transcription</keyword>
<gene>
    <name evidence="8" type="ORF">PG993_007216</name>
</gene>
<feature type="compositionally biased region" description="Polar residues" evidence="6">
    <location>
        <begin position="256"/>
        <end position="270"/>
    </location>
</feature>
<dbReference type="PANTHER" id="PTHR19304">
    <property type="entry name" value="CYCLIC-AMP RESPONSE ELEMENT BINDING PROTEIN"/>
    <property type="match status" value="1"/>
</dbReference>
<feature type="compositionally biased region" description="Low complexity" evidence="6">
    <location>
        <begin position="1"/>
        <end position="19"/>
    </location>
</feature>
<keyword evidence="5" id="KW-0175">Coiled coil</keyword>
<dbReference type="CDD" id="cd14810">
    <property type="entry name" value="bZIP_u1"/>
    <property type="match status" value="1"/>
</dbReference>
<feature type="region of interest" description="Disordered" evidence="6">
    <location>
        <begin position="256"/>
        <end position="307"/>
    </location>
</feature>
<dbReference type="Pfam" id="PF00170">
    <property type="entry name" value="bZIP_1"/>
    <property type="match status" value="1"/>
</dbReference>
<evidence type="ECO:0000256" key="3">
    <source>
        <dbReference type="ARBA" id="ARBA00023163"/>
    </source>
</evidence>
<dbReference type="InterPro" id="IPR004827">
    <property type="entry name" value="bZIP"/>
</dbReference>
<dbReference type="SMART" id="SM00338">
    <property type="entry name" value="BRLZ"/>
    <property type="match status" value="1"/>
</dbReference>
<keyword evidence="2" id="KW-0805">Transcription regulation</keyword>
<feature type="region of interest" description="Disordered" evidence="6">
    <location>
        <begin position="1"/>
        <end position="83"/>
    </location>
</feature>
<accession>A0ABR1SWV8</accession>
<name>A0ABR1SWV8_9PEZI</name>